<evidence type="ECO:0000256" key="9">
    <source>
        <dbReference type="ARBA" id="ARBA00023049"/>
    </source>
</evidence>
<evidence type="ECO:0000259" key="12">
    <source>
        <dbReference type="Pfam" id="PF01435"/>
    </source>
</evidence>
<evidence type="ECO:0000256" key="1">
    <source>
        <dbReference type="ARBA" id="ARBA00001947"/>
    </source>
</evidence>
<keyword evidence="7" id="KW-0862">Zinc</keyword>
<evidence type="ECO:0000256" key="7">
    <source>
        <dbReference type="ARBA" id="ARBA00022833"/>
    </source>
</evidence>
<feature type="transmembrane region" description="Helical" evidence="11">
    <location>
        <begin position="195"/>
        <end position="213"/>
    </location>
</feature>
<keyword evidence="9" id="KW-0482">Metalloprotease</keyword>
<keyword evidence="4 11" id="KW-0812">Transmembrane</keyword>
<dbReference type="InterPro" id="IPR001915">
    <property type="entry name" value="Peptidase_M48"/>
</dbReference>
<dbReference type="EMBL" id="JAFHKK010000013">
    <property type="protein sequence ID" value="MBN2964573.1"/>
    <property type="molecule type" value="Genomic_DNA"/>
</dbReference>
<comment type="caution">
    <text evidence="13">The sequence shown here is derived from an EMBL/GenBank/DDBJ whole genome shotgun (WGS) entry which is preliminary data.</text>
</comment>
<reference evidence="14" key="1">
    <citation type="submission" date="2021-02" db="EMBL/GenBank/DDBJ databases">
        <title>Sulfurospirillum tamanensis sp. nov.</title>
        <authorList>
            <person name="Merkel A.Y."/>
        </authorList>
    </citation>
    <scope>NUCLEOTIDE SEQUENCE [LARGE SCALE GENOMIC DNA]</scope>
    <source>
        <strain evidence="14">T05b</strain>
    </source>
</reference>
<dbReference type="InterPro" id="IPR029024">
    <property type="entry name" value="TerB-like"/>
</dbReference>
<reference evidence="13 14" key="3">
    <citation type="submission" date="2021-02" db="EMBL/GenBank/DDBJ databases">
        <authorList>
            <person name="Merkel A.Y."/>
        </authorList>
    </citation>
    <scope>NUCLEOTIDE SEQUENCE [LARGE SCALE GENOMIC DNA]</scope>
    <source>
        <strain evidence="13 14">T05b</strain>
    </source>
</reference>
<feature type="transmembrane region" description="Helical" evidence="11">
    <location>
        <begin position="17"/>
        <end position="41"/>
    </location>
</feature>
<dbReference type="SUPFAM" id="SSF158682">
    <property type="entry name" value="TerB-like"/>
    <property type="match status" value="1"/>
</dbReference>
<evidence type="ECO:0000256" key="6">
    <source>
        <dbReference type="ARBA" id="ARBA00022801"/>
    </source>
</evidence>
<comment type="cofactor">
    <cofactor evidence="1">
        <name>Zn(2+)</name>
        <dbReference type="ChEBI" id="CHEBI:29105"/>
    </cofactor>
</comment>
<evidence type="ECO:0000256" key="11">
    <source>
        <dbReference type="SAM" id="Phobius"/>
    </source>
</evidence>
<evidence type="ECO:0000256" key="4">
    <source>
        <dbReference type="ARBA" id="ARBA00022692"/>
    </source>
</evidence>
<keyword evidence="10 11" id="KW-0472">Membrane</keyword>
<organism evidence="13 14">
    <name type="scientific">Sulfurospirillum tamanense</name>
    <dbReference type="NCBI Taxonomy" id="2813362"/>
    <lineage>
        <taxon>Bacteria</taxon>
        <taxon>Pseudomonadati</taxon>
        <taxon>Campylobacterota</taxon>
        <taxon>Epsilonproteobacteria</taxon>
        <taxon>Campylobacterales</taxon>
        <taxon>Sulfurospirillaceae</taxon>
        <taxon>Sulfurospirillum</taxon>
    </lineage>
</organism>
<dbReference type="CDD" id="cd07340">
    <property type="entry name" value="M48B_Htpx_like"/>
    <property type="match status" value="1"/>
</dbReference>
<dbReference type="Proteomes" id="UP000703590">
    <property type="component" value="Unassembled WGS sequence"/>
</dbReference>
<dbReference type="PANTHER" id="PTHR43221">
    <property type="entry name" value="PROTEASE HTPX"/>
    <property type="match status" value="1"/>
</dbReference>
<keyword evidence="8 11" id="KW-1133">Transmembrane helix</keyword>
<evidence type="ECO:0000256" key="10">
    <source>
        <dbReference type="ARBA" id="ARBA00023136"/>
    </source>
</evidence>
<dbReference type="Pfam" id="PF01435">
    <property type="entry name" value="Peptidase_M48"/>
    <property type="match status" value="1"/>
</dbReference>
<name>A0ABS2WSJ5_9BACT</name>
<evidence type="ECO:0000256" key="3">
    <source>
        <dbReference type="ARBA" id="ARBA00022670"/>
    </source>
</evidence>
<evidence type="ECO:0000256" key="8">
    <source>
        <dbReference type="ARBA" id="ARBA00022989"/>
    </source>
</evidence>
<evidence type="ECO:0000256" key="2">
    <source>
        <dbReference type="ARBA" id="ARBA00022475"/>
    </source>
</evidence>
<keyword evidence="3" id="KW-0645">Protease</keyword>
<feature type="domain" description="Peptidase M48" evidence="12">
    <location>
        <begin position="120"/>
        <end position="334"/>
    </location>
</feature>
<dbReference type="RefSeq" id="WP_205459121.1">
    <property type="nucleotide sequence ID" value="NZ_JAFHKK010000013.1"/>
</dbReference>
<reference evidence="13 14" key="2">
    <citation type="submission" date="2021-02" db="EMBL/GenBank/DDBJ databases">
        <title>Sulfurospirillum tamanensis sp. nov.</title>
        <authorList>
            <person name="Frolova A."/>
            <person name="Merkel A."/>
            <person name="Slobodkin A."/>
        </authorList>
    </citation>
    <scope>NUCLEOTIDE SEQUENCE [LARGE SCALE GENOMIC DNA]</scope>
    <source>
        <strain evidence="13 14">T05b</strain>
    </source>
</reference>
<sequence>MNFFEHQDRAKQKTTHLVLLFGLGVLALIASVSAIVVFAFASLDANTAYLFQTEGARALLAPEVLTLLYTVGAGVIVIVLLGMFFKNMQLKGGGKNVAESLGGRLLNPNTQDPHERRALNVVEEMAIASGIGVPPVYLLEEEGINAFAAGYGQHDAVIGLTRGCITHLNRDELQGVIAHEFSHIFHGDMRLNMRLVAWLYGIILIGLIGRIVFRLAASSGRSRGKNDNKAPILIAGVALIVAGYAGSFFGGLIRAALSRQREYLADASAVQYTRNPIGIAGALKKIGASSHGTALKSSGASEFSHLFFGEALPSGFLGLMATHPPLNERIKRIEPGWDGSFATPSSQTPKQSTKTHLNGKSIATAAVLAALGQVGEIHEQNLHDAQTLLSHYDPLLLNAAHEPLLAQVLMYGLLQSKDSAIRLAQHALLKEKISHLPEAKTLLLHLETLETEHILPLVELSLPALKTLSATQQNTFEHTLKTLIKIDGKVNALEWSVYTILTQSFKGKAPQSGHKTLLTCKAHAQMALSVLAHASCHKTASAFTHAFEKLDIGTLELLKESQLDFRQLEHALEALLALQPKYKQRLLEAMVACVGFDGTVNPHEIQLLKAMALCLGVGLPPLIANA</sequence>
<dbReference type="Gene3D" id="3.30.2010.10">
    <property type="entry name" value="Metalloproteases ('zincins'), catalytic domain"/>
    <property type="match status" value="1"/>
</dbReference>
<evidence type="ECO:0000256" key="5">
    <source>
        <dbReference type="ARBA" id="ARBA00022723"/>
    </source>
</evidence>
<keyword evidence="14" id="KW-1185">Reference proteome</keyword>
<proteinExistence type="predicted"/>
<gene>
    <name evidence="13" type="ORF">JWV37_07260</name>
</gene>
<feature type="transmembrane region" description="Helical" evidence="11">
    <location>
        <begin position="67"/>
        <end position="85"/>
    </location>
</feature>
<feature type="transmembrane region" description="Helical" evidence="11">
    <location>
        <begin position="233"/>
        <end position="253"/>
    </location>
</feature>
<accession>A0ABS2WSJ5</accession>
<evidence type="ECO:0000313" key="14">
    <source>
        <dbReference type="Proteomes" id="UP000703590"/>
    </source>
</evidence>
<evidence type="ECO:0000313" key="13">
    <source>
        <dbReference type="EMBL" id="MBN2964573.1"/>
    </source>
</evidence>
<dbReference type="InterPro" id="IPR050083">
    <property type="entry name" value="HtpX_protease"/>
</dbReference>
<dbReference type="Gene3D" id="1.10.3680.10">
    <property type="entry name" value="TerB-like"/>
    <property type="match status" value="1"/>
</dbReference>
<protein>
    <submittedName>
        <fullName evidence="13">M48 family metallopeptidase</fullName>
    </submittedName>
</protein>
<keyword evidence="6" id="KW-0378">Hydrolase</keyword>
<keyword evidence="5" id="KW-0479">Metal-binding</keyword>
<keyword evidence="2" id="KW-1003">Cell membrane</keyword>
<dbReference type="PANTHER" id="PTHR43221:SF2">
    <property type="entry name" value="PROTEASE HTPX HOMOLOG"/>
    <property type="match status" value="1"/>
</dbReference>